<dbReference type="PANTHER" id="PTHR20883:SF15">
    <property type="entry name" value="PHYTANOYL-COA DIOXYGENASE DOMAIN-CONTAINING PROTEIN 1"/>
    <property type="match status" value="1"/>
</dbReference>
<organism evidence="5 6">
    <name type="scientific">Bodo saltans</name>
    <name type="common">Flagellated protozoan</name>
    <dbReference type="NCBI Taxonomy" id="75058"/>
    <lineage>
        <taxon>Eukaryota</taxon>
        <taxon>Discoba</taxon>
        <taxon>Euglenozoa</taxon>
        <taxon>Kinetoplastea</taxon>
        <taxon>Metakinetoplastina</taxon>
        <taxon>Eubodonida</taxon>
        <taxon>Bodonidae</taxon>
        <taxon>Bodo</taxon>
    </lineage>
</organism>
<keyword evidence="2" id="KW-0479">Metal-binding</keyword>
<evidence type="ECO:0000256" key="4">
    <source>
        <dbReference type="SAM" id="MobiDB-lite"/>
    </source>
</evidence>
<keyword evidence="3" id="KW-0408">Iron</keyword>
<dbReference type="SUPFAM" id="SSF51197">
    <property type="entry name" value="Clavaminate synthase-like"/>
    <property type="match status" value="1"/>
</dbReference>
<dbReference type="Gene3D" id="2.60.120.620">
    <property type="entry name" value="q2cbj1_9rhob like domain"/>
    <property type="match status" value="1"/>
</dbReference>
<dbReference type="OMA" id="ESKCGER"/>
<feature type="non-terminal residue" evidence="5">
    <location>
        <position position="266"/>
    </location>
</feature>
<evidence type="ECO:0000256" key="3">
    <source>
        <dbReference type="ARBA" id="ARBA00023004"/>
    </source>
</evidence>
<dbReference type="Pfam" id="PF05721">
    <property type="entry name" value="PhyH"/>
    <property type="match status" value="1"/>
</dbReference>
<accession>A0A0S4INE7</accession>
<keyword evidence="5" id="KW-0223">Dioxygenase</keyword>
<dbReference type="OrthoDB" id="445007at2759"/>
<dbReference type="PANTHER" id="PTHR20883">
    <property type="entry name" value="PHYTANOYL-COA DIOXYGENASE DOMAIN CONTAINING 1"/>
    <property type="match status" value="1"/>
</dbReference>
<dbReference type="EMBL" id="CYKH01000182">
    <property type="protein sequence ID" value="CUE76298.1"/>
    <property type="molecule type" value="Genomic_DNA"/>
</dbReference>
<evidence type="ECO:0000256" key="1">
    <source>
        <dbReference type="ARBA" id="ARBA00001962"/>
    </source>
</evidence>
<evidence type="ECO:0000313" key="6">
    <source>
        <dbReference type="Proteomes" id="UP000051952"/>
    </source>
</evidence>
<dbReference type="Proteomes" id="UP000051952">
    <property type="component" value="Unassembled WGS sequence"/>
</dbReference>
<keyword evidence="5" id="KW-0560">Oxidoreductase</keyword>
<evidence type="ECO:0000313" key="5">
    <source>
        <dbReference type="EMBL" id="CUE76298.1"/>
    </source>
</evidence>
<gene>
    <name evidence="5" type="ORF">BSAL_03550</name>
</gene>
<proteinExistence type="predicted"/>
<dbReference type="InterPro" id="IPR008775">
    <property type="entry name" value="Phytyl_CoA_dOase-like"/>
</dbReference>
<sequence>MEIRDPFAATLNADEVALRQADLTKNGFTIFSTCCLDDWSLVEAREHLQSVFQGVYDRGTAPPKPLTNVDTQFTFSSPPNNPSGSSSKRIRTQHIINIWHCDSYFHSFATSKALGKLVAQVCGWEHRGCRLAQDQVWVKPPGAGALSFHRDTTYFDFLPKEVATVWFTFDATNGSDGTQGEQLGPLEYCRGSHLWSLARRGSANQFFDPDYHAMLRDAAQRELAAGDGSAWAQECARDLQVSKVLAEAGGFSIHNGNTWHGSGPNV</sequence>
<dbReference type="GO" id="GO:0046872">
    <property type="term" value="F:metal ion binding"/>
    <property type="evidence" value="ECO:0007669"/>
    <property type="project" value="UniProtKB-KW"/>
</dbReference>
<reference evidence="6" key="1">
    <citation type="submission" date="2015-09" db="EMBL/GenBank/DDBJ databases">
        <authorList>
            <consortium name="Pathogen Informatics"/>
        </authorList>
    </citation>
    <scope>NUCLEOTIDE SEQUENCE [LARGE SCALE GENOMIC DNA]</scope>
    <source>
        <strain evidence="6">Lake Konstanz</strain>
    </source>
</reference>
<keyword evidence="6" id="KW-1185">Reference proteome</keyword>
<protein>
    <submittedName>
        <fullName evidence="5">Phytanoyl-CoA dioxygenase, putative</fullName>
    </submittedName>
</protein>
<dbReference type="AlphaFoldDB" id="A0A0S4INE7"/>
<name>A0A0S4INE7_BODSA</name>
<dbReference type="VEuPathDB" id="TriTrypDB:BSAL_03550"/>
<comment type="cofactor">
    <cofactor evidence="1">
        <name>Fe cation</name>
        <dbReference type="ChEBI" id="CHEBI:24875"/>
    </cofactor>
</comment>
<dbReference type="GO" id="GO:0051213">
    <property type="term" value="F:dioxygenase activity"/>
    <property type="evidence" value="ECO:0007669"/>
    <property type="project" value="UniProtKB-KW"/>
</dbReference>
<feature type="region of interest" description="Disordered" evidence="4">
    <location>
        <begin position="67"/>
        <end position="88"/>
    </location>
</feature>
<feature type="compositionally biased region" description="Low complexity" evidence="4">
    <location>
        <begin position="76"/>
        <end position="87"/>
    </location>
</feature>
<evidence type="ECO:0000256" key="2">
    <source>
        <dbReference type="ARBA" id="ARBA00022723"/>
    </source>
</evidence>